<dbReference type="WBParaSite" id="ES5_v2.g9560.t1">
    <property type="protein sequence ID" value="ES5_v2.g9560.t1"/>
    <property type="gene ID" value="ES5_v2.g9560"/>
</dbReference>
<organism evidence="1 2">
    <name type="scientific">Panagrolaimus sp. ES5</name>
    <dbReference type="NCBI Taxonomy" id="591445"/>
    <lineage>
        <taxon>Eukaryota</taxon>
        <taxon>Metazoa</taxon>
        <taxon>Ecdysozoa</taxon>
        <taxon>Nematoda</taxon>
        <taxon>Chromadorea</taxon>
        <taxon>Rhabditida</taxon>
        <taxon>Tylenchina</taxon>
        <taxon>Panagrolaimomorpha</taxon>
        <taxon>Panagrolaimoidea</taxon>
        <taxon>Panagrolaimidae</taxon>
        <taxon>Panagrolaimus</taxon>
    </lineage>
</organism>
<accession>A0AC34GXH1</accession>
<name>A0AC34GXH1_9BILA</name>
<evidence type="ECO:0000313" key="2">
    <source>
        <dbReference type="WBParaSite" id="ES5_v2.g9560.t1"/>
    </source>
</evidence>
<evidence type="ECO:0000313" key="1">
    <source>
        <dbReference type="Proteomes" id="UP000887579"/>
    </source>
</evidence>
<protein>
    <submittedName>
        <fullName evidence="2">DUF38 domain-containing protein</fullName>
    </submittedName>
</protein>
<sequence length="293" mass="34481">MEIVASIKSTLPANHISCQHQDLPEPMLYYIKKNADPKLQLKLMQTSKYFRFKEFPYFVIKDFEFISKTKGYAYHKSFTLFELDITKISKKLWLTGSLSIECDDVDAVSQFIENVAVCEITSLSLNRQLLTVDEFKFLCNELKQELCMFDSIIINENFDVVPLENILENVTSLEDLYFEFDYDNAENVTTESTNKIIKALSKLNLSLLYLSNIPENFDIDENRQTRFVLKFDEYISDDCVQKLRKYVDKLLDGGLLNRYPVLLEFQNQNYKDFVRLVQNMNTFSMRRQLDGYM</sequence>
<dbReference type="Proteomes" id="UP000887579">
    <property type="component" value="Unplaced"/>
</dbReference>
<proteinExistence type="predicted"/>
<reference evidence="2" key="1">
    <citation type="submission" date="2022-11" db="UniProtKB">
        <authorList>
            <consortium name="WormBaseParasite"/>
        </authorList>
    </citation>
    <scope>IDENTIFICATION</scope>
</reference>